<dbReference type="Proteomes" id="UP001195769">
    <property type="component" value="Unassembled WGS sequence"/>
</dbReference>
<evidence type="ECO:0000313" key="1">
    <source>
        <dbReference type="EMBL" id="KAG1891605.1"/>
    </source>
</evidence>
<keyword evidence="2" id="KW-1185">Reference proteome</keyword>
<protein>
    <submittedName>
        <fullName evidence="1">Uncharacterized protein</fullName>
    </submittedName>
</protein>
<sequence>MHNLLAAWYKSTEALLNYCEPVLVYGDAKDSAQLAFLRGMNSAVHFLEGHVAHDDQNGVALAEECSYQVEKLHYTLLDKEQEAKGLNDQSWRKRLAVMEFQEQRKLKNSLKDGIAGPETEKVIYQEGIGFNLDCISTRLLHLAQASPPEMQQVATTVIL</sequence>
<dbReference type="GeneID" id="64657547"/>
<name>A0AAD4DRA1_9AGAM</name>
<organism evidence="1 2">
    <name type="scientific">Suillus fuscotomentosus</name>
    <dbReference type="NCBI Taxonomy" id="1912939"/>
    <lineage>
        <taxon>Eukaryota</taxon>
        <taxon>Fungi</taxon>
        <taxon>Dikarya</taxon>
        <taxon>Basidiomycota</taxon>
        <taxon>Agaricomycotina</taxon>
        <taxon>Agaricomycetes</taxon>
        <taxon>Agaricomycetidae</taxon>
        <taxon>Boletales</taxon>
        <taxon>Suillineae</taxon>
        <taxon>Suillaceae</taxon>
        <taxon>Suillus</taxon>
    </lineage>
</organism>
<gene>
    <name evidence="1" type="ORF">F5891DRAFT_1069703</name>
</gene>
<evidence type="ECO:0000313" key="2">
    <source>
        <dbReference type="Proteomes" id="UP001195769"/>
    </source>
</evidence>
<dbReference type="AlphaFoldDB" id="A0AAD4DRA1"/>
<dbReference type="RefSeq" id="XP_041218081.1">
    <property type="nucleotide sequence ID" value="XM_041363249.1"/>
</dbReference>
<reference evidence="1" key="1">
    <citation type="journal article" date="2020" name="New Phytol.">
        <title>Comparative genomics reveals dynamic genome evolution in host specialist ectomycorrhizal fungi.</title>
        <authorList>
            <person name="Lofgren L.A."/>
            <person name="Nguyen N.H."/>
            <person name="Vilgalys R."/>
            <person name="Ruytinx J."/>
            <person name="Liao H.L."/>
            <person name="Branco S."/>
            <person name="Kuo A."/>
            <person name="LaButti K."/>
            <person name="Lipzen A."/>
            <person name="Andreopoulos W."/>
            <person name="Pangilinan J."/>
            <person name="Riley R."/>
            <person name="Hundley H."/>
            <person name="Na H."/>
            <person name="Barry K."/>
            <person name="Grigoriev I.V."/>
            <person name="Stajich J.E."/>
            <person name="Kennedy P.G."/>
        </authorList>
    </citation>
    <scope>NUCLEOTIDE SEQUENCE</scope>
    <source>
        <strain evidence="1">FC203</strain>
    </source>
</reference>
<accession>A0AAD4DRA1</accession>
<proteinExistence type="predicted"/>
<comment type="caution">
    <text evidence="1">The sequence shown here is derived from an EMBL/GenBank/DDBJ whole genome shotgun (WGS) entry which is preliminary data.</text>
</comment>
<dbReference type="EMBL" id="JABBWK010000128">
    <property type="protein sequence ID" value="KAG1891605.1"/>
    <property type="molecule type" value="Genomic_DNA"/>
</dbReference>